<dbReference type="EMBL" id="NFFZ01000001">
    <property type="protein sequence ID" value="OTI65822.1"/>
    <property type="molecule type" value="Genomic_DNA"/>
</dbReference>
<name>A0A0G4WW66_PSEAI</name>
<comment type="caution">
    <text evidence="1">The sequence shown here is derived from an EMBL/GenBank/DDBJ whole genome shotgun (WGS) entry which is preliminary data.</text>
</comment>
<dbReference type="AlphaFoldDB" id="A0A0G4WW66"/>
<accession>A0A0G4WW66</accession>
<dbReference type="NCBIfam" id="TIGR04346">
    <property type="entry name" value="DotA_TraY"/>
    <property type="match status" value="1"/>
</dbReference>
<dbReference type="InterPro" id="IPR027628">
    <property type="entry name" value="DotA_TraY"/>
</dbReference>
<reference evidence="1 2" key="1">
    <citation type="submission" date="2017-05" db="EMBL/GenBank/DDBJ databases">
        <authorList>
            <person name="Song R."/>
            <person name="Chenine A.L."/>
            <person name="Ruprecht R.M."/>
        </authorList>
    </citation>
    <scope>NUCLEOTIDE SEQUENCE [LARGE SCALE GENOMIC DNA]</scope>
    <source>
        <strain evidence="1 2">S567_C10_BS</strain>
    </source>
</reference>
<sequence length="754" mass="79718">MRKSLLLCLFLAAILGGTAHADSSGGLSQFTPPAADTSVDFLEEVFGSIVGTIHSGGNVEGGETEDVLGSMMSVFGGAVMFLGMIFIAYTTIKGTVDSAQDGEVLGRKMSDIWIPLRTAAGGALLLPLGHGYSLIQIMVLWLAIQGVGVGDAIWSQAVDQIGKDGMLSRPLIPDSRPLAANILKFEVCTAAMNKQFEASGRSTRIQAVASTRKVVNTGEIDVDITDAIPVYGGINMVQKYNKASYTVTDYKWKANDKSYINPDVCGALTWKQSWEASEGNSNTKVIKEPILAAHAKAIQQMIQDIRPTAQQIVAGQKPAPGVIDAAANTYENSLRAAAKTAVMQTSDRAAADFLKAAKDGGWLFAGTWYNHIVKMNDVMQSTLNGLPAADPIAIVDKETKETLQTYADVMLTADEYAKHRVDSVRNTYYAETNVREPRDGEGAWEYVKKMMSAPFMGAINQMTQSIAGSNLNHMSQMKSFGDVIVTIGEVMLAAMAGVSGAANSLAAKVTVGSVFDVGAVIQFASGLVTTLVLLLFFFGVTLSTYVPMIPFITWTTSIVNWFVLVLESVIAAPLFAVAHIHPDGDDTVGRAGQGYMMILSLVMRPALMLFGLVGGMLLTQPIVGYINAAFMSVVSGIQADSMTGMVSFIAYVAIYVVIMTTVVHIVFSLIHWVPDNILRWIGQGATGGIADAERTGDGGQDVFVAGVRESKHGAAGGLGGGAKHGKGPDSSTTGTPGRGMPDNSTLLGGPPPGG</sequence>
<evidence type="ECO:0000313" key="1">
    <source>
        <dbReference type="EMBL" id="OTI65822.1"/>
    </source>
</evidence>
<dbReference type="RefSeq" id="WP_023465351.1">
    <property type="nucleotide sequence ID" value="NZ_CAADLW010000269.1"/>
</dbReference>
<proteinExistence type="predicted"/>
<protein>
    <submittedName>
        <fullName evidence="1">Conjugal transfer protein TraY</fullName>
    </submittedName>
</protein>
<gene>
    <name evidence="1" type="ORF">CAZ10_00660</name>
</gene>
<organism evidence="1 2">
    <name type="scientific">Pseudomonas aeruginosa</name>
    <dbReference type="NCBI Taxonomy" id="287"/>
    <lineage>
        <taxon>Bacteria</taxon>
        <taxon>Pseudomonadati</taxon>
        <taxon>Pseudomonadota</taxon>
        <taxon>Gammaproteobacteria</taxon>
        <taxon>Pseudomonadales</taxon>
        <taxon>Pseudomonadaceae</taxon>
        <taxon>Pseudomonas</taxon>
    </lineage>
</organism>
<dbReference type="Proteomes" id="UP000194857">
    <property type="component" value="Unassembled WGS sequence"/>
</dbReference>
<evidence type="ECO:0000313" key="2">
    <source>
        <dbReference type="Proteomes" id="UP000194857"/>
    </source>
</evidence>